<sequence>MKTRLAQTKTQVCHSRKQVCCDGLKKERLVERWWREKSRWETRNAAEGCFSYVASAFSGDFWKWRRQIQQQRTPFSRRNQYWWIRQIALDGVESGLTLLSPLSRGIFLQQLEDRLTYHSLLVFGGGNS</sequence>
<evidence type="ECO:0000313" key="1">
    <source>
        <dbReference type="EnsemblPlants" id="Solyc07g017733.1.1"/>
    </source>
</evidence>
<dbReference type="AlphaFoldDB" id="A0A3Q7H5I8"/>
<dbReference type="Proteomes" id="UP000004994">
    <property type="component" value="Chromosome 7"/>
</dbReference>
<name>A0A3Q7H5I8_SOLLC</name>
<proteinExistence type="predicted"/>
<dbReference type="Gramene" id="Solyc07g017733.1.1">
    <property type="protein sequence ID" value="Solyc07g017733.1.1"/>
    <property type="gene ID" value="Solyc07g017733.1"/>
</dbReference>
<dbReference type="InParanoid" id="A0A3Q7H5I8"/>
<evidence type="ECO:0000313" key="2">
    <source>
        <dbReference type="Proteomes" id="UP000004994"/>
    </source>
</evidence>
<reference evidence="1" key="2">
    <citation type="submission" date="2019-01" db="UniProtKB">
        <authorList>
            <consortium name="EnsemblPlants"/>
        </authorList>
    </citation>
    <scope>IDENTIFICATION</scope>
    <source>
        <strain evidence="1">cv. Heinz 1706</strain>
    </source>
</reference>
<protein>
    <submittedName>
        <fullName evidence="1">Uncharacterized protein</fullName>
    </submittedName>
</protein>
<reference evidence="1" key="1">
    <citation type="journal article" date="2012" name="Nature">
        <title>The tomato genome sequence provides insights into fleshy fruit evolution.</title>
        <authorList>
            <consortium name="Tomato Genome Consortium"/>
        </authorList>
    </citation>
    <scope>NUCLEOTIDE SEQUENCE [LARGE SCALE GENOMIC DNA]</scope>
    <source>
        <strain evidence="1">cv. Heinz 1706</strain>
    </source>
</reference>
<keyword evidence="2" id="KW-1185">Reference proteome</keyword>
<dbReference type="EnsemblPlants" id="Solyc07g017733.1.1">
    <property type="protein sequence ID" value="Solyc07g017733.1.1"/>
    <property type="gene ID" value="Solyc07g017733.1"/>
</dbReference>
<accession>A0A3Q7H5I8</accession>
<organism evidence="1">
    <name type="scientific">Solanum lycopersicum</name>
    <name type="common">Tomato</name>
    <name type="synonym">Lycopersicon esculentum</name>
    <dbReference type="NCBI Taxonomy" id="4081"/>
    <lineage>
        <taxon>Eukaryota</taxon>
        <taxon>Viridiplantae</taxon>
        <taxon>Streptophyta</taxon>
        <taxon>Embryophyta</taxon>
        <taxon>Tracheophyta</taxon>
        <taxon>Spermatophyta</taxon>
        <taxon>Magnoliopsida</taxon>
        <taxon>eudicotyledons</taxon>
        <taxon>Gunneridae</taxon>
        <taxon>Pentapetalae</taxon>
        <taxon>asterids</taxon>
        <taxon>lamiids</taxon>
        <taxon>Solanales</taxon>
        <taxon>Solanaceae</taxon>
        <taxon>Solanoideae</taxon>
        <taxon>Solaneae</taxon>
        <taxon>Solanum</taxon>
        <taxon>Solanum subgen. Lycopersicon</taxon>
    </lineage>
</organism>